<dbReference type="Pfam" id="PF00248">
    <property type="entry name" value="Aldo_ket_red"/>
    <property type="match status" value="1"/>
</dbReference>
<keyword evidence="9" id="KW-1185">Reference proteome</keyword>
<feature type="site" description="Lowers pKa of active site Tyr" evidence="6">
    <location>
        <position position="78"/>
    </location>
</feature>
<dbReference type="PROSITE" id="PS00062">
    <property type="entry name" value="ALDOKETO_REDUCTASE_2"/>
    <property type="match status" value="1"/>
</dbReference>
<dbReference type="SUPFAM" id="SSF51430">
    <property type="entry name" value="NAD(P)-linked oxidoreductase"/>
    <property type="match status" value="1"/>
</dbReference>
<feature type="binding site" evidence="5">
    <location>
        <position position="111"/>
    </location>
    <ligand>
        <name>substrate</name>
    </ligand>
</feature>
<dbReference type="EMBL" id="SLUO01000012">
    <property type="protein sequence ID" value="TCL56271.1"/>
    <property type="molecule type" value="Genomic_DNA"/>
</dbReference>
<feature type="domain" description="NADP-dependent oxidoreductase" evidence="7">
    <location>
        <begin position="19"/>
        <end position="267"/>
    </location>
</feature>
<reference evidence="8 9" key="1">
    <citation type="submission" date="2019-03" db="EMBL/GenBank/DDBJ databases">
        <title>Genomic Encyclopedia of Type Strains, Phase IV (KMG-IV): sequencing the most valuable type-strain genomes for metagenomic binning, comparative biology and taxonomic classification.</title>
        <authorList>
            <person name="Goeker M."/>
        </authorList>
    </citation>
    <scope>NUCLEOTIDE SEQUENCE [LARGE SCALE GENOMIC DNA]</scope>
    <source>
        <strain evidence="8 9">DSM 100556</strain>
    </source>
</reference>
<keyword evidence="3" id="KW-0560">Oxidoreductase</keyword>
<dbReference type="STRING" id="1469948.GCA_000732725_00490"/>
<dbReference type="CDD" id="cd19071">
    <property type="entry name" value="AKR_AKR1-5-like"/>
    <property type="match status" value="1"/>
</dbReference>
<organism evidence="8 9">
    <name type="scientific">Kineothrix alysoides</name>
    <dbReference type="NCBI Taxonomy" id="1469948"/>
    <lineage>
        <taxon>Bacteria</taxon>
        <taxon>Bacillati</taxon>
        <taxon>Bacillota</taxon>
        <taxon>Clostridia</taxon>
        <taxon>Lachnospirales</taxon>
        <taxon>Lachnospiraceae</taxon>
        <taxon>Kineothrix</taxon>
    </lineage>
</organism>
<evidence type="ECO:0000256" key="5">
    <source>
        <dbReference type="PIRSR" id="PIRSR000097-2"/>
    </source>
</evidence>
<dbReference type="PANTHER" id="PTHR43827">
    <property type="entry name" value="2,5-DIKETO-D-GLUCONIC ACID REDUCTASE"/>
    <property type="match status" value="1"/>
</dbReference>
<comment type="caution">
    <text evidence="8">The sequence shown here is derived from an EMBL/GenBank/DDBJ whole genome shotgun (WGS) entry which is preliminary data.</text>
</comment>
<proteinExistence type="inferred from homology"/>
<dbReference type="InterPro" id="IPR020471">
    <property type="entry name" value="AKR"/>
</dbReference>
<dbReference type="Gene3D" id="3.20.20.100">
    <property type="entry name" value="NADP-dependent oxidoreductase domain"/>
    <property type="match status" value="1"/>
</dbReference>
<evidence type="ECO:0000256" key="4">
    <source>
        <dbReference type="PIRSR" id="PIRSR000097-1"/>
    </source>
</evidence>
<dbReference type="PROSITE" id="PS00798">
    <property type="entry name" value="ALDOKETO_REDUCTASE_1"/>
    <property type="match status" value="1"/>
</dbReference>
<dbReference type="OrthoDB" id="9804790at2"/>
<evidence type="ECO:0000256" key="3">
    <source>
        <dbReference type="ARBA" id="ARBA00023002"/>
    </source>
</evidence>
<dbReference type="Proteomes" id="UP000295718">
    <property type="component" value="Unassembled WGS sequence"/>
</dbReference>
<evidence type="ECO:0000259" key="7">
    <source>
        <dbReference type="Pfam" id="PF00248"/>
    </source>
</evidence>
<accession>A0A4R1QT80</accession>
<keyword evidence="2" id="KW-0521">NADP</keyword>
<gene>
    <name evidence="8" type="ORF">EDD76_11299</name>
</gene>
<evidence type="ECO:0000256" key="1">
    <source>
        <dbReference type="ARBA" id="ARBA00007905"/>
    </source>
</evidence>
<dbReference type="FunFam" id="3.20.20.100:FF:000015">
    <property type="entry name" value="Oxidoreductase, aldo/keto reductase family"/>
    <property type="match status" value="1"/>
</dbReference>
<evidence type="ECO:0000313" key="8">
    <source>
        <dbReference type="EMBL" id="TCL56271.1"/>
    </source>
</evidence>
<feature type="active site" description="Proton donor" evidence="4">
    <location>
        <position position="53"/>
    </location>
</feature>
<dbReference type="GO" id="GO:0016616">
    <property type="term" value="F:oxidoreductase activity, acting on the CH-OH group of donors, NAD or NADP as acceptor"/>
    <property type="evidence" value="ECO:0007669"/>
    <property type="project" value="UniProtKB-ARBA"/>
</dbReference>
<dbReference type="AlphaFoldDB" id="A0A4R1QT80"/>
<evidence type="ECO:0000313" key="9">
    <source>
        <dbReference type="Proteomes" id="UP000295718"/>
    </source>
</evidence>
<evidence type="ECO:0000256" key="6">
    <source>
        <dbReference type="PIRSR" id="PIRSR000097-3"/>
    </source>
</evidence>
<dbReference type="PANTHER" id="PTHR43827:SF3">
    <property type="entry name" value="NADP-DEPENDENT OXIDOREDUCTASE DOMAIN-CONTAINING PROTEIN"/>
    <property type="match status" value="1"/>
</dbReference>
<name>A0A4R1QT80_9FIRM</name>
<dbReference type="PIRSF" id="PIRSF000097">
    <property type="entry name" value="AKR"/>
    <property type="match status" value="1"/>
</dbReference>
<dbReference type="InterPro" id="IPR018170">
    <property type="entry name" value="Aldo/ket_reductase_CS"/>
</dbReference>
<dbReference type="PRINTS" id="PR00069">
    <property type="entry name" value="ALDKETRDTASE"/>
</dbReference>
<dbReference type="RefSeq" id="WP_031389255.1">
    <property type="nucleotide sequence ID" value="NZ_JPNB01000001.1"/>
</dbReference>
<sequence>MESLRDCFELHNGVKIPCVGFGTYQIANGESAVSAVRNALELGYRHIDTAAGYGNEESVGIAVSQSGIDRDEIFITSKLQNPEHGYENTMKAFEQTMKNLDMDYLDLYLIHWPNPVKFRNEWQTANAGTWKAFEELYKAGRIRSIGISNFHPRHMDELMKTATIVPMVNQIRLCPGDTQDEVVNYCKERNIILEAYSPLGTGQIFEVPMMQAIAQKYGKTIAQIGIRWSLQKGYLPLPKAVSKSHIRENADIFDFELSEQDVQAISDLKGCCGYSQNPDLTTF</sequence>
<comment type="similarity">
    <text evidence="1">Belongs to the aldo/keto reductase family.</text>
</comment>
<evidence type="ECO:0000256" key="2">
    <source>
        <dbReference type="ARBA" id="ARBA00022857"/>
    </source>
</evidence>
<protein>
    <submittedName>
        <fullName evidence="8">Diketogulonate reductase-like aldo/keto reductase</fullName>
    </submittedName>
</protein>
<dbReference type="InterPro" id="IPR023210">
    <property type="entry name" value="NADP_OxRdtase_dom"/>
</dbReference>
<dbReference type="InterPro" id="IPR036812">
    <property type="entry name" value="NAD(P)_OxRdtase_dom_sf"/>
</dbReference>